<keyword evidence="2" id="KW-0479">Metal-binding</keyword>
<evidence type="ECO:0000313" key="6">
    <source>
        <dbReference type="Proteomes" id="UP001162131"/>
    </source>
</evidence>
<dbReference type="AlphaFoldDB" id="A0AAU9JF26"/>
<evidence type="ECO:0000256" key="2">
    <source>
        <dbReference type="ARBA" id="ARBA00022723"/>
    </source>
</evidence>
<keyword evidence="3" id="KW-0378">Hydrolase</keyword>
<dbReference type="PANTHER" id="PTHR12103:SF38">
    <property type="entry name" value="5'-NUCLEOTIDASE DOMAIN-CONTAINING PROTEIN 1"/>
    <property type="match status" value="1"/>
</dbReference>
<sequence>MVDADVICLDADYTLIKYKLAEFFELQYKSLAKCVVKLGFSESLLNPPWLGDMNKYFFNGSLADLQTGYILKLAEDNTILRAYYGLDEVSQEQLIETYGNPPTYNLDHLELVFEKEKHFMFITQFYAGGAFVFLSGIELNKRGLLEIGSFSNWGEKVYIASNMNYDHSNNDLSEFYPEFFTNPGKYLIRQSEEVKEELRNLRSSGKKIVLVTNSCHEYSEIVFQYEYGDDWMNFFDLVVSDAGKPQFYLRDEEFEILDKTHMKRGNHRALMMLIGCQNYIFIGDHYVGDCIAPKSIARWNTAFLMEEIYYEKRIEGVASASEIEESERCLADSETVDYYEKWGSAFVDKGKRTYWWDHILKHSSVISSNLLGCLKAIHR</sequence>
<dbReference type="GO" id="GO:0008253">
    <property type="term" value="F:5'-nucleotidase activity"/>
    <property type="evidence" value="ECO:0007669"/>
    <property type="project" value="TreeGrafter"/>
</dbReference>
<keyword evidence="6" id="KW-1185">Reference proteome</keyword>
<dbReference type="GO" id="GO:0046872">
    <property type="term" value="F:metal ion binding"/>
    <property type="evidence" value="ECO:0007669"/>
    <property type="project" value="UniProtKB-KW"/>
</dbReference>
<dbReference type="EMBL" id="CAJZBQ010000038">
    <property type="protein sequence ID" value="CAG9325523.1"/>
    <property type="molecule type" value="Genomic_DNA"/>
</dbReference>
<dbReference type="Proteomes" id="UP001162131">
    <property type="component" value="Unassembled WGS sequence"/>
</dbReference>
<evidence type="ECO:0000256" key="3">
    <source>
        <dbReference type="ARBA" id="ARBA00022801"/>
    </source>
</evidence>
<comment type="caution">
    <text evidence="5">The sequence shown here is derived from an EMBL/GenBank/DDBJ whole genome shotgun (WGS) entry which is preliminary data.</text>
</comment>
<protein>
    <submittedName>
        <fullName evidence="5">Uncharacterized protein</fullName>
    </submittedName>
</protein>
<evidence type="ECO:0000256" key="4">
    <source>
        <dbReference type="ARBA" id="ARBA00022842"/>
    </source>
</evidence>
<dbReference type="InterPro" id="IPR023214">
    <property type="entry name" value="HAD_sf"/>
</dbReference>
<keyword evidence="4" id="KW-0460">Magnesium</keyword>
<accession>A0AAU9JF26</accession>
<dbReference type="Pfam" id="PF05761">
    <property type="entry name" value="5_nucleotid"/>
    <property type="match status" value="1"/>
</dbReference>
<reference evidence="5" key="1">
    <citation type="submission" date="2021-09" db="EMBL/GenBank/DDBJ databases">
        <authorList>
            <consortium name="AG Swart"/>
            <person name="Singh M."/>
            <person name="Singh A."/>
            <person name="Seah K."/>
            <person name="Emmerich C."/>
        </authorList>
    </citation>
    <scope>NUCLEOTIDE SEQUENCE</scope>
    <source>
        <strain evidence="5">ATCC30299</strain>
    </source>
</reference>
<dbReference type="PANTHER" id="PTHR12103">
    <property type="entry name" value="5'-NUCLEOTIDASE DOMAIN-CONTAINING"/>
    <property type="match status" value="1"/>
</dbReference>
<evidence type="ECO:0000313" key="5">
    <source>
        <dbReference type="EMBL" id="CAG9325523.1"/>
    </source>
</evidence>
<name>A0AAU9JF26_9CILI</name>
<evidence type="ECO:0000256" key="1">
    <source>
        <dbReference type="ARBA" id="ARBA00009589"/>
    </source>
</evidence>
<gene>
    <name evidence="5" type="ORF">BSTOLATCC_MIC38775</name>
</gene>
<dbReference type="InterPro" id="IPR036412">
    <property type="entry name" value="HAD-like_sf"/>
</dbReference>
<dbReference type="InterPro" id="IPR008380">
    <property type="entry name" value="HAD-SF_hydro_IG_5-nucl"/>
</dbReference>
<proteinExistence type="inferred from homology"/>
<comment type="similarity">
    <text evidence="1">Belongs to the 5'(3')-deoxyribonucleotidase family.</text>
</comment>
<dbReference type="SUPFAM" id="SSF56784">
    <property type="entry name" value="HAD-like"/>
    <property type="match status" value="1"/>
</dbReference>
<dbReference type="Gene3D" id="3.40.50.1000">
    <property type="entry name" value="HAD superfamily/HAD-like"/>
    <property type="match status" value="1"/>
</dbReference>
<organism evidence="5 6">
    <name type="scientific">Blepharisma stoltei</name>
    <dbReference type="NCBI Taxonomy" id="1481888"/>
    <lineage>
        <taxon>Eukaryota</taxon>
        <taxon>Sar</taxon>
        <taxon>Alveolata</taxon>
        <taxon>Ciliophora</taxon>
        <taxon>Postciliodesmatophora</taxon>
        <taxon>Heterotrichea</taxon>
        <taxon>Heterotrichida</taxon>
        <taxon>Blepharismidae</taxon>
        <taxon>Blepharisma</taxon>
    </lineage>
</organism>